<dbReference type="AlphaFoldDB" id="A0A225WGH6"/>
<keyword evidence="2" id="KW-1185">Reference proteome</keyword>
<organism evidence="1 2">
    <name type="scientific">Phytophthora megakarya</name>
    <dbReference type="NCBI Taxonomy" id="4795"/>
    <lineage>
        <taxon>Eukaryota</taxon>
        <taxon>Sar</taxon>
        <taxon>Stramenopiles</taxon>
        <taxon>Oomycota</taxon>
        <taxon>Peronosporomycetes</taxon>
        <taxon>Peronosporales</taxon>
        <taxon>Peronosporaceae</taxon>
        <taxon>Phytophthora</taxon>
    </lineage>
</organism>
<protein>
    <submittedName>
        <fullName evidence="1">Reverse transcriptase</fullName>
    </submittedName>
</protein>
<keyword evidence="1" id="KW-0808">Transferase</keyword>
<sequence>MGRLLCRGAFSAIVWGLPGWRVFKARSGYLENFTVNEAEYNGLPLELDMLAGLDPPSDLRRFQPSDPASTGRDQLQGTRSDAIEAEGLDRLRKWSDHELVHVKRDWNGSADSLASAVLQRQGGIKVQGGPEYQDLVTLNRLDEILIHKTEIPWCEL</sequence>
<gene>
    <name evidence="1" type="ORF">PHMEG_0009558</name>
</gene>
<reference evidence="2" key="1">
    <citation type="submission" date="2017-03" db="EMBL/GenBank/DDBJ databases">
        <title>Phytopthora megakarya and P. palmivora, two closely related causual agents of cacao black pod achieved similar genome size and gene model numbers by different mechanisms.</title>
        <authorList>
            <person name="Ali S."/>
            <person name="Shao J."/>
            <person name="Larry D.J."/>
            <person name="Kronmiller B."/>
            <person name="Shen D."/>
            <person name="Strem M.D."/>
            <person name="Melnick R.L."/>
            <person name="Guiltinan M.J."/>
            <person name="Tyler B.M."/>
            <person name="Meinhardt L.W."/>
            <person name="Bailey B.A."/>
        </authorList>
    </citation>
    <scope>NUCLEOTIDE SEQUENCE [LARGE SCALE GENOMIC DNA]</scope>
    <source>
        <strain evidence="2">zdho120</strain>
    </source>
</reference>
<evidence type="ECO:0000313" key="2">
    <source>
        <dbReference type="Proteomes" id="UP000198211"/>
    </source>
</evidence>
<keyword evidence="1" id="KW-0695">RNA-directed DNA polymerase</keyword>
<dbReference type="OrthoDB" id="124264at2759"/>
<evidence type="ECO:0000313" key="1">
    <source>
        <dbReference type="EMBL" id="OWZ16622.1"/>
    </source>
</evidence>
<accession>A0A225WGH6</accession>
<dbReference type="GO" id="GO:0003964">
    <property type="term" value="F:RNA-directed DNA polymerase activity"/>
    <property type="evidence" value="ECO:0007669"/>
    <property type="project" value="UniProtKB-KW"/>
</dbReference>
<keyword evidence="1" id="KW-0548">Nucleotidyltransferase</keyword>
<dbReference type="Proteomes" id="UP000198211">
    <property type="component" value="Unassembled WGS sequence"/>
</dbReference>
<proteinExistence type="predicted"/>
<comment type="caution">
    <text evidence="1">The sequence shown here is derived from an EMBL/GenBank/DDBJ whole genome shotgun (WGS) entry which is preliminary data.</text>
</comment>
<name>A0A225WGH6_9STRA</name>
<dbReference type="EMBL" id="NBNE01000900">
    <property type="protein sequence ID" value="OWZ16622.1"/>
    <property type="molecule type" value="Genomic_DNA"/>
</dbReference>